<evidence type="ECO:0000313" key="2">
    <source>
        <dbReference type="Proteomes" id="UP000266723"/>
    </source>
</evidence>
<gene>
    <name evidence="1" type="ORF">DY000_02061451</name>
</gene>
<proteinExistence type="predicted"/>
<comment type="caution">
    <text evidence="1">The sequence shown here is derived from an EMBL/GenBank/DDBJ whole genome shotgun (WGS) entry which is preliminary data.</text>
</comment>
<organism evidence="1 2">
    <name type="scientific">Brassica cretica</name>
    <name type="common">Mustard</name>
    <dbReference type="NCBI Taxonomy" id="69181"/>
    <lineage>
        <taxon>Eukaryota</taxon>
        <taxon>Viridiplantae</taxon>
        <taxon>Streptophyta</taxon>
        <taxon>Embryophyta</taxon>
        <taxon>Tracheophyta</taxon>
        <taxon>Spermatophyta</taxon>
        <taxon>Magnoliopsida</taxon>
        <taxon>eudicotyledons</taxon>
        <taxon>Gunneridae</taxon>
        <taxon>Pentapetalae</taxon>
        <taxon>rosids</taxon>
        <taxon>malvids</taxon>
        <taxon>Brassicales</taxon>
        <taxon>Brassicaceae</taxon>
        <taxon>Brassiceae</taxon>
        <taxon>Brassica</taxon>
    </lineage>
</organism>
<dbReference type="PANTHER" id="PTHR35125:SF3">
    <property type="entry name" value="(RAPE) HYPOTHETICAL PROTEIN"/>
    <property type="match status" value="1"/>
</dbReference>
<dbReference type="PANTHER" id="PTHR35125">
    <property type="entry name" value="NEURON NAVIGATOR 1-LIKE-RELATED"/>
    <property type="match status" value="1"/>
</dbReference>
<evidence type="ECO:0000313" key="1">
    <source>
        <dbReference type="EMBL" id="KAF3516064.1"/>
    </source>
</evidence>
<dbReference type="EMBL" id="QGKV02001556">
    <property type="protein sequence ID" value="KAF3516064.1"/>
    <property type="molecule type" value="Genomic_DNA"/>
</dbReference>
<dbReference type="InterPro" id="IPR039326">
    <property type="entry name" value="Patronus"/>
</dbReference>
<name>A0ABQ7APZ4_BRACR</name>
<dbReference type="Gene3D" id="3.30.590.20">
    <property type="match status" value="1"/>
</dbReference>
<protein>
    <submittedName>
        <fullName evidence="1">Uncharacterized protein</fullName>
    </submittedName>
</protein>
<keyword evidence="2" id="KW-1185">Reference proteome</keyword>
<sequence>MAYSFILLADLKARCCSNTAEVCLLRFMEAQNVKNLSDPWLRRHQNQRLTEPSVVFFHVVPHGLGNVKIISKLILLWELLRIYVEMLFINKQHYKFVNRTTKVEPTPEDTKVDKEEEEPHKENTCPSFVATLSLSRNQSALLLLSMTDQKRRDRKSQISIFFFFFHHSFFRGAVQTVTNGYGIDSIGLVSLVEALVNEGLYSVHNVAGINHSMTPGETIAASSISIKGAKAFEVSEESVVATESLTREDLIAYFASGCKPKQKWRIGTEHEKFGFEKRKCIKEQRSLWNNHFSADILLHQDSTSIKVKHLKHDKETMDAKNKLTCEEPEEIPSPKLTDWLKSSTTPWRSPIPPGFMMMMMPSTPLAWRFGSAEFTLKEDLF</sequence>
<reference evidence="1 2" key="1">
    <citation type="journal article" date="2020" name="BMC Genomics">
        <title>Intraspecific diversification of the crop wild relative Brassica cretica Lam. using demographic model selection.</title>
        <authorList>
            <person name="Kioukis A."/>
            <person name="Michalopoulou V.A."/>
            <person name="Briers L."/>
            <person name="Pirintsos S."/>
            <person name="Studholme D.J."/>
            <person name="Pavlidis P."/>
            <person name="Sarris P.F."/>
        </authorList>
    </citation>
    <scope>NUCLEOTIDE SEQUENCE [LARGE SCALE GENOMIC DNA]</scope>
    <source>
        <strain evidence="2">cv. PFS-1207/04</strain>
    </source>
</reference>
<dbReference type="Proteomes" id="UP000266723">
    <property type="component" value="Unassembled WGS sequence"/>
</dbReference>
<accession>A0ABQ7APZ4</accession>